<dbReference type="SUPFAM" id="SSF53597">
    <property type="entry name" value="Dihydrofolate reductase-like"/>
    <property type="match status" value="1"/>
</dbReference>
<dbReference type="GO" id="GO:0009231">
    <property type="term" value="P:riboflavin biosynthetic process"/>
    <property type="evidence" value="ECO:0007669"/>
    <property type="project" value="InterPro"/>
</dbReference>
<sequence>MERDVILWARISADGFLADETGSLRALKGHGMEDWEGQVKEQLKEQADTVILGRGFYDDLVQASVPWPFEGMECYVATEEFLEDTERVTFWPGDLTELVFLLKQQPGKGIWMAGGIRMMNAFLSQELADQYWLSVCPVFLGGGFRLEPLEGERRLILEEALECDGVVTNIYFNRA</sequence>
<dbReference type="InterPro" id="IPR050765">
    <property type="entry name" value="Riboflavin_Biosynth_HTPR"/>
</dbReference>
<feature type="domain" description="Bacterial bifunctional deaminase-reductase C-terminal" evidence="1">
    <location>
        <begin position="5"/>
        <end position="160"/>
    </location>
</feature>
<dbReference type="Gene3D" id="3.40.430.10">
    <property type="entry name" value="Dihydrofolate Reductase, subunit A"/>
    <property type="match status" value="1"/>
</dbReference>
<dbReference type="InterPro" id="IPR024072">
    <property type="entry name" value="DHFR-like_dom_sf"/>
</dbReference>
<evidence type="ECO:0000313" key="2">
    <source>
        <dbReference type="EMBL" id="HJC66189.1"/>
    </source>
</evidence>
<dbReference type="PANTHER" id="PTHR38011">
    <property type="entry name" value="DIHYDROFOLATE REDUCTASE FAMILY PROTEIN (AFU_ORTHOLOGUE AFUA_8G06820)"/>
    <property type="match status" value="1"/>
</dbReference>
<gene>
    <name evidence="2" type="ORF">H9931_05635</name>
</gene>
<name>A0A9D2TDR3_9FIRM</name>
<accession>A0A9D2TDR3</accession>
<organism evidence="2 3">
    <name type="scientific">Candidatus Enterocloster excrementigallinarum</name>
    <dbReference type="NCBI Taxonomy" id="2838558"/>
    <lineage>
        <taxon>Bacteria</taxon>
        <taxon>Bacillati</taxon>
        <taxon>Bacillota</taxon>
        <taxon>Clostridia</taxon>
        <taxon>Lachnospirales</taxon>
        <taxon>Lachnospiraceae</taxon>
        <taxon>Enterocloster</taxon>
    </lineage>
</organism>
<evidence type="ECO:0000259" key="1">
    <source>
        <dbReference type="Pfam" id="PF01872"/>
    </source>
</evidence>
<dbReference type="GO" id="GO:0008703">
    <property type="term" value="F:5-amino-6-(5-phosphoribosylamino)uracil reductase activity"/>
    <property type="evidence" value="ECO:0007669"/>
    <property type="project" value="InterPro"/>
</dbReference>
<reference evidence="2" key="2">
    <citation type="submission" date="2021-04" db="EMBL/GenBank/DDBJ databases">
        <authorList>
            <person name="Gilroy R."/>
        </authorList>
    </citation>
    <scope>NUCLEOTIDE SEQUENCE</scope>
    <source>
        <strain evidence="2">CHK198-12963</strain>
    </source>
</reference>
<dbReference type="PANTHER" id="PTHR38011:SF11">
    <property type="entry name" value="2,5-DIAMINO-6-RIBOSYLAMINO-4(3H)-PYRIMIDINONE 5'-PHOSPHATE REDUCTASE"/>
    <property type="match status" value="1"/>
</dbReference>
<reference evidence="2" key="1">
    <citation type="journal article" date="2021" name="PeerJ">
        <title>Extensive microbial diversity within the chicken gut microbiome revealed by metagenomics and culture.</title>
        <authorList>
            <person name="Gilroy R."/>
            <person name="Ravi A."/>
            <person name="Getino M."/>
            <person name="Pursley I."/>
            <person name="Horton D.L."/>
            <person name="Alikhan N.F."/>
            <person name="Baker D."/>
            <person name="Gharbi K."/>
            <person name="Hall N."/>
            <person name="Watson M."/>
            <person name="Adriaenssens E.M."/>
            <person name="Foster-Nyarko E."/>
            <person name="Jarju S."/>
            <person name="Secka A."/>
            <person name="Antonio M."/>
            <person name="Oren A."/>
            <person name="Chaudhuri R.R."/>
            <person name="La Ragione R."/>
            <person name="Hildebrand F."/>
            <person name="Pallen M.J."/>
        </authorList>
    </citation>
    <scope>NUCLEOTIDE SEQUENCE</scope>
    <source>
        <strain evidence="2">CHK198-12963</strain>
    </source>
</reference>
<dbReference type="Pfam" id="PF01872">
    <property type="entry name" value="RibD_C"/>
    <property type="match status" value="1"/>
</dbReference>
<evidence type="ECO:0000313" key="3">
    <source>
        <dbReference type="Proteomes" id="UP000823863"/>
    </source>
</evidence>
<dbReference type="EMBL" id="DWWB01000027">
    <property type="protein sequence ID" value="HJC66189.1"/>
    <property type="molecule type" value="Genomic_DNA"/>
</dbReference>
<dbReference type="InterPro" id="IPR002734">
    <property type="entry name" value="RibDG_C"/>
</dbReference>
<dbReference type="AlphaFoldDB" id="A0A9D2TDR3"/>
<comment type="caution">
    <text evidence="2">The sequence shown here is derived from an EMBL/GenBank/DDBJ whole genome shotgun (WGS) entry which is preliminary data.</text>
</comment>
<protein>
    <submittedName>
        <fullName evidence="2">Dihydrofolate reductase family protein</fullName>
    </submittedName>
</protein>
<dbReference type="Proteomes" id="UP000823863">
    <property type="component" value="Unassembled WGS sequence"/>
</dbReference>
<proteinExistence type="predicted"/>